<organism evidence="16 17">
    <name type="scientific">Sugiyamaella lignohabitans</name>
    <dbReference type="NCBI Taxonomy" id="796027"/>
    <lineage>
        <taxon>Eukaryota</taxon>
        <taxon>Fungi</taxon>
        <taxon>Dikarya</taxon>
        <taxon>Ascomycota</taxon>
        <taxon>Saccharomycotina</taxon>
        <taxon>Dipodascomycetes</taxon>
        <taxon>Dipodascales</taxon>
        <taxon>Trichomonascaceae</taxon>
        <taxon>Sugiyamaella</taxon>
    </lineage>
</organism>
<dbReference type="SUPFAM" id="SSF55060">
    <property type="entry name" value="GHMP Kinase, C-terminal domain"/>
    <property type="match status" value="1"/>
</dbReference>
<dbReference type="EMBL" id="CP014501">
    <property type="protein sequence ID" value="ANB12308.1"/>
    <property type="molecule type" value="Genomic_DNA"/>
</dbReference>
<dbReference type="Gene3D" id="3.30.230.10">
    <property type="match status" value="1"/>
</dbReference>
<dbReference type="InterPro" id="IPR006203">
    <property type="entry name" value="GHMP_knse_ATP-bd_CS"/>
</dbReference>
<evidence type="ECO:0000256" key="3">
    <source>
        <dbReference type="ARBA" id="ARBA00012315"/>
    </source>
</evidence>
<evidence type="ECO:0000313" key="16">
    <source>
        <dbReference type="EMBL" id="ANB12308.1"/>
    </source>
</evidence>
<dbReference type="GO" id="GO:0006012">
    <property type="term" value="P:galactose metabolic process"/>
    <property type="evidence" value="ECO:0007669"/>
    <property type="project" value="UniProtKB-UniPathway"/>
</dbReference>
<gene>
    <name evidence="16" type="primary">GAL3</name>
    <name evidence="16" type="ORF">AWJ20_557</name>
</gene>
<dbReference type="UniPathway" id="UPA00214"/>
<feature type="domain" description="GHMP kinase N-terminal" evidence="13">
    <location>
        <begin position="129"/>
        <end position="215"/>
    </location>
</feature>
<evidence type="ECO:0000313" key="17">
    <source>
        <dbReference type="Proteomes" id="UP000189580"/>
    </source>
</evidence>
<keyword evidence="7" id="KW-0418">Kinase</keyword>
<dbReference type="InterPro" id="IPR019539">
    <property type="entry name" value="GalKase_N"/>
</dbReference>
<dbReference type="GO" id="GO:0005829">
    <property type="term" value="C:cytosol"/>
    <property type="evidence" value="ECO:0007669"/>
    <property type="project" value="TreeGrafter"/>
</dbReference>
<dbReference type="Pfam" id="PF10509">
    <property type="entry name" value="GalKase_gal_bdg"/>
    <property type="match status" value="1"/>
</dbReference>
<evidence type="ECO:0000256" key="1">
    <source>
        <dbReference type="ARBA" id="ARBA00004947"/>
    </source>
</evidence>
<dbReference type="GO" id="GO:0005524">
    <property type="term" value="F:ATP binding"/>
    <property type="evidence" value="ECO:0007669"/>
    <property type="project" value="UniProtKB-KW"/>
</dbReference>
<evidence type="ECO:0000259" key="13">
    <source>
        <dbReference type="Pfam" id="PF00288"/>
    </source>
</evidence>
<dbReference type="AlphaFoldDB" id="A0A161HKM4"/>
<keyword evidence="17" id="KW-1185">Reference proteome</keyword>
<dbReference type="PRINTS" id="PR00959">
    <property type="entry name" value="MEVGALKINASE"/>
</dbReference>
<keyword evidence="10" id="KW-0119">Carbohydrate metabolism</keyword>
<dbReference type="InterPro" id="IPR013750">
    <property type="entry name" value="GHMP_kinase_C_dom"/>
</dbReference>
<proteinExistence type="inferred from homology"/>
<evidence type="ECO:0000256" key="11">
    <source>
        <dbReference type="ARBA" id="ARBA00029590"/>
    </source>
</evidence>
<dbReference type="Pfam" id="PF00288">
    <property type="entry name" value="GHMP_kinases_N"/>
    <property type="match status" value="1"/>
</dbReference>
<dbReference type="PRINTS" id="PR00473">
    <property type="entry name" value="GALCTOKINASE"/>
</dbReference>
<feature type="domain" description="GHMP kinase C-terminal" evidence="14">
    <location>
        <begin position="404"/>
        <end position="480"/>
    </location>
</feature>
<dbReference type="Pfam" id="PF08544">
    <property type="entry name" value="GHMP_kinases_C"/>
    <property type="match status" value="1"/>
</dbReference>
<evidence type="ECO:0000256" key="8">
    <source>
        <dbReference type="ARBA" id="ARBA00022840"/>
    </source>
</evidence>
<dbReference type="GO" id="GO:0004335">
    <property type="term" value="F:galactokinase activity"/>
    <property type="evidence" value="ECO:0007669"/>
    <property type="project" value="UniProtKB-EC"/>
</dbReference>
<dbReference type="Gene3D" id="3.30.70.3170">
    <property type="match status" value="1"/>
</dbReference>
<dbReference type="InterPro" id="IPR020568">
    <property type="entry name" value="Ribosomal_Su5_D2-typ_SF"/>
</dbReference>
<dbReference type="InterPro" id="IPR006206">
    <property type="entry name" value="Mevalonate/galactokinase"/>
</dbReference>
<dbReference type="KEGG" id="slb:AWJ20_557"/>
<feature type="domain" description="Galactokinase N-terminal" evidence="15">
    <location>
        <begin position="30"/>
        <end position="79"/>
    </location>
</feature>
<dbReference type="PANTHER" id="PTHR10457:SF7">
    <property type="entry name" value="GALACTOKINASE-RELATED"/>
    <property type="match status" value="1"/>
</dbReference>
<dbReference type="Proteomes" id="UP000189580">
    <property type="component" value="Chromosome a"/>
</dbReference>
<evidence type="ECO:0000256" key="9">
    <source>
        <dbReference type="ARBA" id="ARBA00023144"/>
    </source>
</evidence>
<dbReference type="InterPro" id="IPR019741">
    <property type="entry name" value="Galactokinase_CS"/>
</dbReference>
<dbReference type="InterPro" id="IPR006204">
    <property type="entry name" value="GHMP_kinase_N_dom"/>
</dbReference>
<dbReference type="SUPFAM" id="SSF54211">
    <property type="entry name" value="Ribosomal protein S5 domain 2-like"/>
    <property type="match status" value="1"/>
</dbReference>
<dbReference type="PIRSF" id="PIRSF000530">
    <property type="entry name" value="Galactokinase"/>
    <property type="match status" value="1"/>
</dbReference>
<keyword evidence="6" id="KW-0547">Nucleotide-binding</keyword>
<dbReference type="FunFam" id="1.20.1440.340:FF:000003">
    <property type="entry name" value="GAL1p Galactokinase"/>
    <property type="match status" value="1"/>
</dbReference>
<evidence type="ECO:0000256" key="5">
    <source>
        <dbReference type="ARBA" id="ARBA00022679"/>
    </source>
</evidence>
<evidence type="ECO:0000259" key="14">
    <source>
        <dbReference type="Pfam" id="PF08544"/>
    </source>
</evidence>
<dbReference type="EC" id="2.7.1.6" evidence="3"/>
<dbReference type="InterPro" id="IPR036554">
    <property type="entry name" value="GHMP_kinase_C_sf"/>
</dbReference>
<evidence type="ECO:0000256" key="12">
    <source>
        <dbReference type="ARBA" id="ARBA00049538"/>
    </source>
</evidence>
<dbReference type="FunFam" id="3.30.230.10:FF:000056">
    <property type="entry name" value="GAL1p Galactokinase"/>
    <property type="match status" value="1"/>
</dbReference>
<evidence type="ECO:0000256" key="7">
    <source>
        <dbReference type="ARBA" id="ARBA00022777"/>
    </source>
</evidence>
<accession>A0A161HKM4</accession>
<comment type="pathway">
    <text evidence="1">Carbohydrate metabolism; galactose metabolism.</text>
</comment>
<evidence type="ECO:0000256" key="6">
    <source>
        <dbReference type="ARBA" id="ARBA00022741"/>
    </source>
</evidence>
<dbReference type="GeneID" id="30037602"/>
<name>A0A161HKM4_9ASCO</name>
<evidence type="ECO:0000256" key="10">
    <source>
        <dbReference type="ARBA" id="ARBA00023277"/>
    </source>
</evidence>
<keyword evidence="9" id="KW-0299">Galactose metabolism</keyword>
<dbReference type="RefSeq" id="XP_018734785.1">
    <property type="nucleotide sequence ID" value="XM_018882503.1"/>
</dbReference>
<dbReference type="GO" id="GO:0000411">
    <property type="term" value="P:positive regulation of transcription by galactose"/>
    <property type="evidence" value="ECO:0007669"/>
    <property type="project" value="UniProtKB-ARBA"/>
</dbReference>
<protein>
    <recommendedName>
        <fullName evidence="4">Galactokinase</fullName>
        <ecNumber evidence="3">2.7.1.6</ecNumber>
    </recommendedName>
    <alternativeName>
        <fullName evidence="11">Galactose kinase</fullName>
    </alternativeName>
</protein>
<reference evidence="16 17" key="1">
    <citation type="submission" date="2016-02" db="EMBL/GenBank/DDBJ databases">
        <title>Complete genome sequence and transcriptome regulation of the pentose utilising yeast Sugiyamaella lignohabitans.</title>
        <authorList>
            <person name="Bellasio M."/>
            <person name="Peymann A."/>
            <person name="Valli M."/>
            <person name="Sipitzky M."/>
            <person name="Graf A."/>
            <person name="Sauer M."/>
            <person name="Marx H."/>
            <person name="Mattanovich D."/>
        </authorList>
    </citation>
    <scope>NUCLEOTIDE SEQUENCE [LARGE SCALE GENOMIC DNA]</scope>
    <source>
        <strain evidence="16 17">CBS 10342</strain>
    </source>
</reference>
<comment type="catalytic activity">
    <reaction evidence="12">
        <text>alpha-D-galactose + ATP = alpha-D-galactose 1-phosphate + ADP + H(+)</text>
        <dbReference type="Rhea" id="RHEA:13553"/>
        <dbReference type="ChEBI" id="CHEBI:15378"/>
        <dbReference type="ChEBI" id="CHEBI:28061"/>
        <dbReference type="ChEBI" id="CHEBI:30616"/>
        <dbReference type="ChEBI" id="CHEBI:58336"/>
        <dbReference type="ChEBI" id="CHEBI:456216"/>
        <dbReference type="EC" id="2.7.1.6"/>
    </reaction>
    <physiologicalReaction direction="left-to-right" evidence="12">
        <dbReference type="Rhea" id="RHEA:13554"/>
    </physiologicalReaction>
</comment>
<dbReference type="PANTHER" id="PTHR10457">
    <property type="entry name" value="MEVALONATE KINASE/GALACTOKINASE"/>
    <property type="match status" value="1"/>
</dbReference>
<evidence type="ECO:0000259" key="15">
    <source>
        <dbReference type="Pfam" id="PF10509"/>
    </source>
</evidence>
<dbReference type="PROSITE" id="PS00627">
    <property type="entry name" value="GHMP_KINASES_ATP"/>
    <property type="match status" value="1"/>
</dbReference>
<keyword evidence="8" id="KW-0067">ATP-binding</keyword>
<dbReference type="Gene3D" id="1.20.1440.340">
    <property type="match status" value="1"/>
</dbReference>
<dbReference type="NCBIfam" id="TIGR00131">
    <property type="entry name" value="gal_kin"/>
    <property type="match status" value="1"/>
</dbReference>
<evidence type="ECO:0000256" key="2">
    <source>
        <dbReference type="ARBA" id="ARBA00006566"/>
    </source>
</evidence>
<dbReference type="InterPro" id="IPR014721">
    <property type="entry name" value="Ribsml_uS5_D2-typ_fold_subgr"/>
</dbReference>
<evidence type="ECO:0000256" key="4">
    <source>
        <dbReference type="ARBA" id="ARBA00019487"/>
    </source>
</evidence>
<dbReference type="OrthoDB" id="187738at2759"/>
<keyword evidence="5" id="KW-0808">Transferase</keyword>
<sequence>MAPIPHKSHLSEIYADATPQFSRYRNLLTKFAEQYGGNRAPDLLLRSPGRVNIIGDHIDYSYFSVLPMAVEADMVMAIALDKDSQSIEVSNVDSVNFPSETVPISKDLLQIDATKSDWVNYFRCGFRVAQEYLKSKDIAVDSCLTGMKVLIDGNVPTGSGLSSSAAFVVCATLAVLQANDYKDISKTLLTQLSIRCEQHVGVNSGGMDQSASIFGLKNHALFVSFVPELKVKEFAFPETNPKLAFVIANSLITANKHETGPVNYNLRVVEVTLAANILAKRLGLTIPKDGNLQQGTLRGVLEKYFEKQDPSAPAYGVDVEDSRKKLSKLSEIVDQYFGDKKDGHTTEEVAEELGLTVDELKRIYMTTYPVRYEKLQLYKRSLHVYEESKRVLDFLSVLESSTIKEKLPELGRLMNESHYSAIHNFQNSCPELDDICNIALANGSSGSRVTGAGFGGSSVHLVAADKAPTLIKALTEQYYNKRFPNLTEAELAEAILISEPGNGTTLIEPGLCLD</sequence>
<dbReference type="InterPro" id="IPR000705">
    <property type="entry name" value="Galactokinase"/>
</dbReference>
<dbReference type="PROSITE" id="PS00106">
    <property type="entry name" value="GALACTOKINASE"/>
    <property type="match status" value="1"/>
</dbReference>
<comment type="similarity">
    <text evidence="2">Belongs to the GHMP kinase family. GalK subfamily.</text>
</comment>